<dbReference type="OrthoDB" id="3399at2759"/>
<proteinExistence type="predicted"/>
<sequence>MTSQPFGVWRIPGASGESSQHRILIGEVSIKQQRRRSVLGYPSDHFHHTSVLARLSSYSRRRIRILLIAHSSFLQPEILDFWSFTVSPGHLVTVLTSMDHILVISSVSSPSAPMKAIYNPDMYTVDPKLQALSFEYMEDLAVKDIFLDFGLHILLKNGCTIVQSMLIQSGAYQLVFIDFGLSFMSIFPVDKADALYVHEWPLLLVHSSYENV</sequence>
<dbReference type="PANTHER" id="PTHR12209:SF0">
    <property type="entry name" value="EKC_KEOPS COMPLEX SUBUNIT TP53RK"/>
    <property type="match status" value="1"/>
</dbReference>
<reference evidence="8 9" key="1">
    <citation type="journal article" date="2018" name="PLoS Genet.">
        <title>Population sequencing reveals clonal diversity and ancestral inbreeding in the grapevine cultivar Chardonnay.</title>
        <authorList>
            <person name="Roach M.J."/>
            <person name="Johnson D.L."/>
            <person name="Bohlmann J."/>
            <person name="van Vuuren H.J."/>
            <person name="Jones S.J."/>
            <person name="Pretorius I.S."/>
            <person name="Schmidt S.A."/>
            <person name="Borneman A.R."/>
        </authorList>
    </citation>
    <scope>NUCLEOTIDE SEQUENCE [LARGE SCALE GENOMIC DNA]</scope>
    <source>
        <strain evidence="9">cv. Chardonnay</strain>
        <tissue evidence="8">Leaf</tissue>
    </source>
</reference>
<comment type="catalytic activity">
    <reaction evidence="7">
        <text>L-seryl-[protein] + ATP = O-phospho-L-seryl-[protein] + ADP + H(+)</text>
        <dbReference type="Rhea" id="RHEA:17989"/>
        <dbReference type="Rhea" id="RHEA-COMP:9863"/>
        <dbReference type="Rhea" id="RHEA-COMP:11604"/>
        <dbReference type="ChEBI" id="CHEBI:15378"/>
        <dbReference type="ChEBI" id="CHEBI:29999"/>
        <dbReference type="ChEBI" id="CHEBI:30616"/>
        <dbReference type="ChEBI" id="CHEBI:83421"/>
        <dbReference type="ChEBI" id="CHEBI:456216"/>
        <dbReference type="EC" id="2.7.11.1"/>
    </reaction>
</comment>
<comment type="catalytic activity">
    <reaction evidence="6">
        <text>L-threonyl-[protein] + ATP = O-phospho-L-threonyl-[protein] + ADP + H(+)</text>
        <dbReference type="Rhea" id="RHEA:46608"/>
        <dbReference type="Rhea" id="RHEA-COMP:11060"/>
        <dbReference type="Rhea" id="RHEA-COMP:11605"/>
        <dbReference type="ChEBI" id="CHEBI:15378"/>
        <dbReference type="ChEBI" id="CHEBI:30013"/>
        <dbReference type="ChEBI" id="CHEBI:30616"/>
        <dbReference type="ChEBI" id="CHEBI:61977"/>
        <dbReference type="ChEBI" id="CHEBI:456216"/>
        <dbReference type="EC" id="2.7.11.1"/>
    </reaction>
</comment>
<dbReference type="EMBL" id="QGNW01000129">
    <property type="protein sequence ID" value="RVW93533.1"/>
    <property type="molecule type" value="Genomic_DNA"/>
</dbReference>
<dbReference type="AlphaFoldDB" id="A0A438I9Y6"/>
<name>A0A438I9Y6_VITVI</name>
<dbReference type="GO" id="GO:0005524">
    <property type="term" value="F:ATP binding"/>
    <property type="evidence" value="ECO:0007669"/>
    <property type="project" value="UniProtKB-KW"/>
</dbReference>
<keyword evidence="2" id="KW-0808">Transferase</keyword>
<comment type="caution">
    <text evidence="8">The sequence shown here is derived from an EMBL/GenBank/DDBJ whole genome shotgun (WGS) entry which is preliminary data.</text>
</comment>
<dbReference type="Proteomes" id="UP000288805">
    <property type="component" value="Unassembled WGS sequence"/>
</dbReference>
<evidence type="ECO:0000256" key="3">
    <source>
        <dbReference type="ARBA" id="ARBA00022741"/>
    </source>
</evidence>
<evidence type="ECO:0000313" key="9">
    <source>
        <dbReference type="Proteomes" id="UP000288805"/>
    </source>
</evidence>
<accession>A0A438I9Y6</accession>
<evidence type="ECO:0000256" key="7">
    <source>
        <dbReference type="ARBA" id="ARBA00048679"/>
    </source>
</evidence>
<dbReference type="GO" id="GO:0004674">
    <property type="term" value="F:protein serine/threonine kinase activity"/>
    <property type="evidence" value="ECO:0007669"/>
    <property type="project" value="UniProtKB-EC"/>
</dbReference>
<gene>
    <name evidence="8" type="ORF">CK203_035010</name>
</gene>
<keyword evidence="5" id="KW-0067">ATP-binding</keyword>
<protein>
    <recommendedName>
        <fullName evidence="1">non-specific serine/threonine protein kinase</fullName>
        <ecNumber evidence="1">2.7.11.1</ecNumber>
    </recommendedName>
</protein>
<keyword evidence="3" id="KW-0547">Nucleotide-binding</keyword>
<organism evidence="8 9">
    <name type="scientific">Vitis vinifera</name>
    <name type="common">Grape</name>
    <dbReference type="NCBI Taxonomy" id="29760"/>
    <lineage>
        <taxon>Eukaryota</taxon>
        <taxon>Viridiplantae</taxon>
        <taxon>Streptophyta</taxon>
        <taxon>Embryophyta</taxon>
        <taxon>Tracheophyta</taxon>
        <taxon>Spermatophyta</taxon>
        <taxon>Magnoliopsida</taxon>
        <taxon>eudicotyledons</taxon>
        <taxon>Gunneridae</taxon>
        <taxon>Pentapetalae</taxon>
        <taxon>rosids</taxon>
        <taxon>Vitales</taxon>
        <taxon>Vitaceae</taxon>
        <taxon>Viteae</taxon>
        <taxon>Vitis</taxon>
    </lineage>
</organism>
<evidence type="ECO:0000256" key="4">
    <source>
        <dbReference type="ARBA" id="ARBA00022777"/>
    </source>
</evidence>
<evidence type="ECO:0000256" key="6">
    <source>
        <dbReference type="ARBA" id="ARBA00047899"/>
    </source>
</evidence>
<dbReference type="PANTHER" id="PTHR12209">
    <property type="entry name" value="NON-SPECIFIC SERINE/THREONINE PROTEIN KINASE"/>
    <property type="match status" value="1"/>
</dbReference>
<evidence type="ECO:0000313" key="8">
    <source>
        <dbReference type="EMBL" id="RVW93533.1"/>
    </source>
</evidence>
<dbReference type="EC" id="2.7.11.1" evidence="1"/>
<evidence type="ECO:0000256" key="2">
    <source>
        <dbReference type="ARBA" id="ARBA00022679"/>
    </source>
</evidence>
<evidence type="ECO:0000256" key="1">
    <source>
        <dbReference type="ARBA" id="ARBA00012513"/>
    </source>
</evidence>
<keyword evidence="4" id="KW-0418">Kinase</keyword>
<evidence type="ECO:0000256" key="5">
    <source>
        <dbReference type="ARBA" id="ARBA00022840"/>
    </source>
</evidence>